<evidence type="ECO:0000313" key="2">
    <source>
        <dbReference type="EMBL" id="GFB26992.1"/>
    </source>
</evidence>
<reference evidence="2" key="1">
    <citation type="journal article" date="2019" name="Sci. Rep.">
        <title>Draft genome of Tanacetum cinerariifolium, the natural source of mosquito coil.</title>
        <authorList>
            <person name="Yamashiro T."/>
            <person name="Shiraishi A."/>
            <person name="Satake H."/>
            <person name="Nakayama K."/>
        </authorList>
    </citation>
    <scope>NUCLEOTIDE SEQUENCE</scope>
</reference>
<proteinExistence type="predicted"/>
<name>A0A699LC60_TANCI</name>
<dbReference type="AlphaFoldDB" id="A0A699LC60"/>
<gene>
    <name evidence="2" type="ORF">Tci_698963</name>
</gene>
<accession>A0A699LC60</accession>
<sequence>MSTQQDIYAAGSENRPPMLNKDNYVPWSSRIIRYARSRPNGKMIVDSIENGPYVRRMIATPCEPDLPDPVPESFHEQTDEELTEYDIKRMDVDDQAIQIKAVKIASKLVRSYDLTCPLAKIV</sequence>
<comment type="caution">
    <text evidence="2">The sequence shown here is derived from an EMBL/GenBank/DDBJ whole genome shotgun (WGS) entry which is preliminary data.</text>
</comment>
<evidence type="ECO:0000256" key="1">
    <source>
        <dbReference type="SAM" id="MobiDB-lite"/>
    </source>
</evidence>
<dbReference type="EMBL" id="BKCJ010589687">
    <property type="protein sequence ID" value="GFB26992.1"/>
    <property type="molecule type" value="Genomic_DNA"/>
</dbReference>
<protein>
    <submittedName>
        <fullName evidence="2">Uncharacterized protein</fullName>
    </submittedName>
</protein>
<feature type="region of interest" description="Disordered" evidence="1">
    <location>
        <begin position="1"/>
        <end position="21"/>
    </location>
</feature>
<organism evidence="2">
    <name type="scientific">Tanacetum cinerariifolium</name>
    <name type="common">Dalmatian daisy</name>
    <name type="synonym">Chrysanthemum cinerariifolium</name>
    <dbReference type="NCBI Taxonomy" id="118510"/>
    <lineage>
        <taxon>Eukaryota</taxon>
        <taxon>Viridiplantae</taxon>
        <taxon>Streptophyta</taxon>
        <taxon>Embryophyta</taxon>
        <taxon>Tracheophyta</taxon>
        <taxon>Spermatophyta</taxon>
        <taxon>Magnoliopsida</taxon>
        <taxon>eudicotyledons</taxon>
        <taxon>Gunneridae</taxon>
        <taxon>Pentapetalae</taxon>
        <taxon>asterids</taxon>
        <taxon>campanulids</taxon>
        <taxon>Asterales</taxon>
        <taxon>Asteraceae</taxon>
        <taxon>Asteroideae</taxon>
        <taxon>Anthemideae</taxon>
        <taxon>Anthemidinae</taxon>
        <taxon>Tanacetum</taxon>
    </lineage>
</organism>